<accession>A0A840WS16</accession>
<dbReference type="SUPFAM" id="SSF53474">
    <property type="entry name" value="alpha/beta-Hydrolases"/>
    <property type="match status" value="1"/>
</dbReference>
<dbReference type="GO" id="GO:0016787">
    <property type="term" value="F:hydrolase activity"/>
    <property type="evidence" value="ECO:0007669"/>
    <property type="project" value="UniProtKB-KW"/>
</dbReference>
<protein>
    <submittedName>
        <fullName evidence="3">Acetyl esterase/lipase</fullName>
    </submittedName>
</protein>
<dbReference type="EMBL" id="JACIJS010000007">
    <property type="protein sequence ID" value="MBB5516452.1"/>
    <property type="molecule type" value="Genomic_DNA"/>
</dbReference>
<keyword evidence="1" id="KW-0378">Hydrolase</keyword>
<evidence type="ECO:0000256" key="1">
    <source>
        <dbReference type="ARBA" id="ARBA00022801"/>
    </source>
</evidence>
<comment type="caution">
    <text evidence="3">The sequence shown here is derived from an EMBL/GenBank/DDBJ whole genome shotgun (WGS) entry which is preliminary data.</text>
</comment>
<organism evidence="3 4">
    <name type="scientific">Rubricella aquisinus</name>
    <dbReference type="NCBI Taxonomy" id="2028108"/>
    <lineage>
        <taxon>Bacteria</taxon>
        <taxon>Pseudomonadati</taxon>
        <taxon>Pseudomonadota</taxon>
        <taxon>Alphaproteobacteria</taxon>
        <taxon>Rhodobacterales</taxon>
        <taxon>Paracoccaceae</taxon>
        <taxon>Rubricella</taxon>
    </lineage>
</organism>
<dbReference type="Proteomes" id="UP000553766">
    <property type="component" value="Unassembled WGS sequence"/>
</dbReference>
<reference evidence="3 4" key="1">
    <citation type="submission" date="2020-08" db="EMBL/GenBank/DDBJ databases">
        <title>Genomic Encyclopedia of Type Strains, Phase IV (KMG-IV): sequencing the most valuable type-strain genomes for metagenomic binning, comparative biology and taxonomic classification.</title>
        <authorList>
            <person name="Goeker M."/>
        </authorList>
    </citation>
    <scope>NUCLEOTIDE SEQUENCE [LARGE SCALE GENOMIC DNA]</scope>
    <source>
        <strain evidence="3 4">DSM 103377</strain>
    </source>
</reference>
<gene>
    <name evidence="3" type="ORF">FHS89_002483</name>
</gene>
<dbReference type="InterPro" id="IPR050300">
    <property type="entry name" value="GDXG_lipolytic_enzyme"/>
</dbReference>
<keyword evidence="4" id="KW-1185">Reference proteome</keyword>
<dbReference type="InterPro" id="IPR029058">
    <property type="entry name" value="AB_hydrolase_fold"/>
</dbReference>
<feature type="domain" description="AB hydrolase-1" evidence="2">
    <location>
        <begin position="73"/>
        <end position="229"/>
    </location>
</feature>
<dbReference type="PANTHER" id="PTHR48081:SF33">
    <property type="entry name" value="KYNURENINE FORMAMIDASE"/>
    <property type="match status" value="1"/>
</dbReference>
<name>A0A840WS16_9RHOB</name>
<evidence type="ECO:0000313" key="4">
    <source>
        <dbReference type="Proteomes" id="UP000553766"/>
    </source>
</evidence>
<dbReference type="RefSeq" id="WP_184012074.1">
    <property type="nucleotide sequence ID" value="NZ_JACIJS010000007.1"/>
</dbReference>
<dbReference type="Gene3D" id="3.40.50.1820">
    <property type="entry name" value="alpha/beta hydrolase"/>
    <property type="match status" value="1"/>
</dbReference>
<sequence length="277" mass="30089">MTSSRITDWDDAYANGAHIKDADSFAPKWEAAAAAYRDARVASERARLDVSYGSSAREVFDLFLPDGDMRGIVVFVHGGYWRAFDKSSWSHLAAGANARGLAVVMPSYTLCPQAQITEITGQVARAINQAAGMLSGPVYLAGHSAGGHLVSRMICATSALSRGVADRVEQVLSISGVHDLRPLMRTAMNRDLRLDFDEATRESPVLHYPRDGVRHHAWVGAEERPEFIRQSELIANIWSGCGADTALTIEPGKHHFDVIDSLADPKSAMLDALLGED</sequence>
<evidence type="ECO:0000259" key="2">
    <source>
        <dbReference type="Pfam" id="PF12697"/>
    </source>
</evidence>
<dbReference type="AlphaFoldDB" id="A0A840WS16"/>
<proteinExistence type="predicted"/>
<dbReference type="InterPro" id="IPR000073">
    <property type="entry name" value="AB_hydrolase_1"/>
</dbReference>
<dbReference type="PANTHER" id="PTHR48081">
    <property type="entry name" value="AB HYDROLASE SUPERFAMILY PROTEIN C4A8.06C"/>
    <property type="match status" value="1"/>
</dbReference>
<dbReference type="Pfam" id="PF12697">
    <property type="entry name" value="Abhydrolase_6"/>
    <property type="match status" value="1"/>
</dbReference>
<evidence type="ECO:0000313" key="3">
    <source>
        <dbReference type="EMBL" id="MBB5516452.1"/>
    </source>
</evidence>